<protein>
    <recommendedName>
        <fullName evidence="3">PRC-barrel domain-containing protein</fullName>
    </recommendedName>
</protein>
<reference evidence="1 2" key="1">
    <citation type="submission" date="2021-01" db="EMBL/GenBank/DDBJ databases">
        <title>Complete genome sequences of Corynebacterium macginleyi strains isolated from infectious keratitis.</title>
        <authorList>
            <person name="Sagerfors S."/>
            <person name="Poehlein A."/>
            <person name="Soderquist B."/>
            <person name="Bruggemann H."/>
        </authorList>
    </citation>
    <scope>NUCLEOTIDE SEQUENCE [LARGE SCALE GENOMIC DNA]</scope>
    <source>
        <strain evidence="1 2">12T220</strain>
    </source>
</reference>
<name>A0ABS1Y387_9CORY</name>
<keyword evidence="2" id="KW-1185">Reference proteome</keyword>
<proteinExistence type="predicted"/>
<accession>A0ABS1Y387</accession>
<gene>
    <name evidence="1" type="ORF">GWO63_000670</name>
</gene>
<evidence type="ECO:0000313" key="1">
    <source>
        <dbReference type="EMBL" id="MBM0242857.1"/>
    </source>
</evidence>
<organism evidence="1 2">
    <name type="scientific">Corynebacterium macginleyi</name>
    <dbReference type="NCBI Taxonomy" id="38290"/>
    <lineage>
        <taxon>Bacteria</taxon>
        <taxon>Bacillati</taxon>
        <taxon>Actinomycetota</taxon>
        <taxon>Actinomycetes</taxon>
        <taxon>Mycobacteriales</taxon>
        <taxon>Corynebacteriaceae</taxon>
        <taxon>Corynebacterium</taxon>
    </lineage>
</organism>
<dbReference type="Proteomes" id="UP001518680">
    <property type="component" value="Unassembled WGS sequence"/>
</dbReference>
<comment type="caution">
    <text evidence="1">The sequence shown here is derived from an EMBL/GenBank/DDBJ whole genome shotgun (WGS) entry which is preliminary data.</text>
</comment>
<evidence type="ECO:0000313" key="2">
    <source>
        <dbReference type="Proteomes" id="UP001518680"/>
    </source>
</evidence>
<dbReference type="EMBL" id="JAACBX020000001">
    <property type="protein sequence ID" value="MBM0242857.1"/>
    <property type="molecule type" value="Genomic_DNA"/>
</dbReference>
<evidence type="ECO:0008006" key="3">
    <source>
        <dbReference type="Google" id="ProtNLM"/>
    </source>
</evidence>
<sequence length="171" mass="18624">MSEPVVAADGSDEVGTVEEYSYSFPGVDAIVLDAETGVAFLFAYIEGEPELVGGVDAPWARDANGVEVPTHFEVQGNVLTQVVEHKPGDFAYPITADPSWWDNVKGWFKSEGSWVVGKAKSAANWLGPKAKWLSGKSWSGTKWVAGKGKVVAKSRTWRTRAMLCWSWMGLV</sequence>
<dbReference type="RefSeq" id="WP_200445788.1">
    <property type="nucleotide sequence ID" value="NZ_JAACBW010000014.1"/>
</dbReference>